<dbReference type="InterPro" id="IPR036034">
    <property type="entry name" value="PDZ_sf"/>
</dbReference>
<comment type="caution">
    <text evidence="2">The sequence shown here is derived from an EMBL/GenBank/DDBJ whole genome shotgun (WGS) entry which is preliminary data.</text>
</comment>
<dbReference type="InterPro" id="IPR021109">
    <property type="entry name" value="Peptidase_aspartic_dom_sf"/>
</dbReference>
<dbReference type="Proteomes" id="UP000537126">
    <property type="component" value="Unassembled WGS sequence"/>
</dbReference>
<accession>A0A846MPJ6</accession>
<reference evidence="2 3" key="1">
    <citation type="submission" date="2020-03" db="EMBL/GenBank/DDBJ databases">
        <title>Genomic Encyclopedia of Type Strains, Phase IV (KMG-IV): sequencing the most valuable type-strain genomes for metagenomic binning, comparative biology and taxonomic classification.</title>
        <authorList>
            <person name="Goeker M."/>
        </authorList>
    </citation>
    <scope>NUCLEOTIDE SEQUENCE [LARGE SCALE GENOMIC DNA]</scope>
    <source>
        <strain evidence="2 3">DSM 5718</strain>
    </source>
</reference>
<name>A0A846MPJ6_9BACT</name>
<dbReference type="Gene3D" id="2.40.70.10">
    <property type="entry name" value="Acid Proteases"/>
    <property type="match status" value="2"/>
</dbReference>
<sequence length="381" mass="43463">MVPFNLYGNLIVVPVFVNRAKDTLNFAVDTGVNGILVLTPSLDTLFSPHGNSTRIPVRGLGSPEVFWAHVSSLNHLRVGSKLINEAANVMVMDDSVFNLSSYAGKPIHGLLGSALFEHLVVKIDYQRQRLTFYNRQYRRWRRQLKGYHVDTLFLHGEKPYMPLWIQQAGERKLQPLRVLLDSGAGHTLLLEIAADSSLRLPPQYIEGRIGATLSGDWYGAVGRLPRVQIARWQMENVLAGFPDTTHYVYRKPKGIEVQGAIGFGMMSRFHWVFDYRNRRVWLYPNKNAKKPFEYSFTGIDWVVLPPDFRTFMVSEVHPLSEAWKAGLRPGDILLGVNEFSASELTLNHLYKITEEEGKEIVLLVRRNNNLMLICFTAKRLI</sequence>
<proteinExistence type="predicted"/>
<dbReference type="InterPro" id="IPR041489">
    <property type="entry name" value="PDZ_6"/>
</dbReference>
<dbReference type="Gene3D" id="2.30.42.10">
    <property type="match status" value="1"/>
</dbReference>
<protein>
    <recommendedName>
        <fullName evidence="1">PDZ domain-containing protein</fullName>
    </recommendedName>
</protein>
<gene>
    <name evidence="2" type="ORF">FHS56_000982</name>
</gene>
<evidence type="ECO:0000313" key="2">
    <source>
        <dbReference type="EMBL" id="NIK73496.1"/>
    </source>
</evidence>
<evidence type="ECO:0000313" key="3">
    <source>
        <dbReference type="Proteomes" id="UP000537126"/>
    </source>
</evidence>
<keyword evidence="3" id="KW-1185">Reference proteome</keyword>
<dbReference type="RefSeq" id="WP_166918726.1">
    <property type="nucleotide sequence ID" value="NZ_JAASRN010000001.1"/>
</dbReference>
<organism evidence="2 3">
    <name type="scientific">Thermonema lapsum</name>
    <dbReference type="NCBI Taxonomy" id="28195"/>
    <lineage>
        <taxon>Bacteria</taxon>
        <taxon>Pseudomonadati</taxon>
        <taxon>Bacteroidota</taxon>
        <taxon>Cytophagia</taxon>
        <taxon>Cytophagales</taxon>
        <taxon>Thermonemataceae</taxon>
        <taxon>Thermonema</taxon>
    </lineage>
</organism>
<dbReference type="AlphaFoldDB" id="A0A846MPJ6"/>
<dbReference type="SMART" id="SM00228">
    <property type="entry name" value="PDZ"/>
    <property type="match status" value="1"/>
</dbReference>
<dbReference type="Pfam" id="PF13650">
    <property type="entry name" value="Asp_protease_2"/>
    <property type="match status" value="1"/>
</dbReference>
<dbReference type="PROSITE" id="PS50106">
    <property type="entry name" value="PDZ"/>
    <property type="match status" value="1"/>
</dbReference>
<feature type="domain" description="PDZ" evidence="1">
    <location>
        <begin position="312"/>
        <end position="368"/>
    </location>
</feature>
<evidence type="ECO:0000259" key="1">
    <source>
        <dbReference type="PROSITE" id="PS50106"/>
    </source>
</evidence>
<dbReference type="InterPro" id="IPR001478">
    <property type="entry name" value="PDZ"/>
</dbReference>
<dbReference type="Pfam" id="PF17820">
    <property type="entry name" value="PDZ_6"/>
    <property type="match status" value="1"/>
</dbReference>
<dbReference type="EMBL" id="JAASRN010000001">
    <property type="protein sequence ID" value="NIK73496.1"/>
    <property type="molecule type" value="Genomic_DNA"/>
</dbReference>
<dbReference type="SUPFAM" id="SSF50156">
    <property type="entry name" value="PDZ domain-like"/>
    <property type="match status" value="1"/>
</dbReference>